<accession>A4X302</accession>
<reference evidence="4" key="1">
    <citation type="journal article" date="2007" name="Proc. Natl. Acad. Sci. U.S.A.">
        <title>Genome sequencing reveals complex secondary metabolome in the marine actinomycete Salinispora tropica.</title>
        <authorList>
            <person name="Udwary D.W."/>
            <person name="Zeigler L."/>
            <person name="Asolkar R.N."/>
            <person name="Singan V."/>
            <person name="Lapidus A."/>
            <person name="Fenical W."/>
            <person name="Jensen P.R."/>
            <person name="Moore B.S."/>
        </authorList>
    </citation>
    <scope>NUCLEOTIDE SEQUENCE [LARGE SCALE GENOMIC DNA]</scope>
    <source>
        <strain evidence="4">ATCC BAA-916 / DSM 44818 / CNB-440</strain>
    </source>
</reference>
<evidence type="ECO:0000256" key="2">
    <source>
        <dbReference type="SAM" id="Phobius"/>
    </source>
</evidence>
<evidence type="ECO:0000313" key="3">
    <source>
        <dbReference type="EMBL" id="ABP53252.1"/>
    </source>
</evidence>
<dbReference type="KEGG" id="stp:Strop_0775"/>
<feature type="transmembrane region" description="Helical" evidence="2">
    <location>
        <begin position="169"/>
        <end position="191"/>
    </location>
</feature>
<dbReference type="eggNOG" id="COG1018">
    <property type="taxonomic scope" value="Bacteria"/>
</dbReference>
<dbReference type="Proteomes" id="UP000000235">
    <property type="component" value="Chromosome"/>
</dbReference>
<dbReference type="PANTHER" id="PTHR33927">
    <property type="entry name" value="TRANSMEMBRANE PROTEIN"/>
    <property type="match status" value="1"/>
</dbReference>
<keyword evidence="2" id="KW-0812">Transmembrane</keyword>
<evidence type="ECO:0000313" key="4">
    <source>
        <dbReference type="Proteomes" id="UP000000235"/>
    </source>
</evidence>
<gene>
    <name evidence="3" type="ordered locus">Strop_0775</name>
</gene>
<evidence type="ECO:0000256" key="1">
    <source>
        <dbReference type="SAM" id="MobiDB-lite"/>
    </source>
</evidence>
<feature type="transmembrane region" description="Helical" evidence="2">
    <location>
        <begin position="237"/>
        <end position="256"/>
    </location>
</feature>
<dbReference type="STRING" id="369723.Strop_0775"/>
<dbReference type="AlphaFoldDB" id="A4X302"/>
<dbReference type="PANTHER" id="PTHR33927:SF5">
    <property type="entry name" value="ENZYME, PUTATIVE (AFU_ORTHOLOGUE AFUA_8G01222)-RELATED"/>
    <property type="match status" value="1"/>
</dbReference>
<dbReference type="PATRIC" id="fig|369723.5.peg.786"/>
<dbReference type="SUPFAM" id="SSF52343">
    <property type="entry name" value="Ferredoxin reductase-like, C-terminal NADP-linked domain"/>
    <property type="match status" value="1"/>
</dbReference>
<protein>
    <submittedName>
        <fullName evidence="3">Uncharacterized protein</fullName>
    </submittedName>
</protein>
<keyword evidence="2" id="KW-1133">Transmembrane helix</keyword>
<dbReference type="InterPro" id="IPR039261">
    <property type="entry name" value="FNR_nucleotide-bd"/>
</dbReference>
<sequence length="463" mass="50365">MTTTPLTTTPPAPLAVAAPDSARSAHHDKLPPRLPLPRRILAHPTLMHYHRLTAVVLLVNLGLAGYMLGTGGWSTVELPTSQLASLTLANFTLAVVVRQQYIINLFFWLATRARTSWPLRIRRTLGKVYHFGGLHVGGALAGTLWFIAFTATATVEAIRSGSGMPASLVVTYLLVALLLTVCGTALPPVRARRHDLFERVHRFGGWLALALFWALTVLMIAAEPGSRPLATALLTEAGVWALALMTFSVALPWLRLRKVPVAVGRPSDHVALVQLERRRVPFPGSSTAVSRNPLLEWHSFANVPTPGQRHFRITISRAGDWTGALVDNPPSHLWVKGITTAGVANIETLFTKVVYVATGSGIGPVLPHLLADEVPSHLVWAVRSPRTTYGDALIDEILAARPNATIWDTATDGKPDMVALAYRAYREHGAEAVICISNKKLTWRVVHGLEQRGIPAYGAIWDS</sequence>
<dbReference type="InterPro" id="IPR052979">
    <property type="entry name" value="Adenylate-forming_domain"/>
</dbReference>
<organism evidence="3 4">
    <name type="scientific">Salinispora tropica (strain ATCC BAA-916 / DSM 44818 / JCM 13857 / NBRC 105044 / CNB-440)</name>
    <dbReference type="NCBI Taxonomy" id="369723"/>
    <lineage>
        <taxon>Bacteria</taxon>
        <taxon>Bacillati</taxon>
        <taxon>Actinomycetota</taxon>
        <taxon>Actinomycetes</taxon>
        <taxon>Micromonosporales</taxon>
        <taxon>Micromonosporaceae</taxon>
        <taxon>Salinispora</taxon>
    </lineage>
</organism>
<keyword evidence="2" id="KW-0472">Membrane</keyword>
<feature type="transmembrane region" description="Helical" evidence="2">
    <location>
        <begin position="49"/>
        <end position="68"/>
    </location>
</feature>
<dbReference type="RefSeq" id="WP_011904686.1">
    <property type="nucleotide sequence ID" value="NC_009380.1"/>
</dbReference>
<feature type="transmembrane region" description="Helical" evidence="2">
    <location>
        <begin position="131"/>
        <end position="149"/>
    </location>
</feature>
<feature type="transmembrane region" description="Helical" evidence="2">
    <location>
        <begin position="203"/>
        <end position="222"/>
    </location>
</feature>
<name>A4X302_SALTO</name>
<dbReference type="EMBL" id="CP000667">
    <property type="protein sequence ID" value="ABP53252.1"/>
    <property type="molecule type" value="Genomic_DNA"/>
</dbReference>
<keyword evidence="4" id="KW-1185">Reference proteome</keyword>
<proteinExistence type="predicted"/>
<feature type="region of interest" description="Disordered" evidence="1">
    <location>
        <begin position="1"/>
        <end position="31"/>
    </location>
</feature>
<dbReference type="HOGENOM" id="CLU_005562_3_2_11"/>
<feature type="transmembrane region" description="Helical" evidence="2">
    <location>
        <begin position="88"/>
        <end position="110"/>
    </location>
</feature>